<keyword evidence="2" id="KW-0812">Transmembrane</keyword>
<feature type="region of interest" description="Disordered" evidence="1">
    <location>
        <begin position="567"/>
        <end position="625"/>
    </location>
</feature>
<comment type="caution">
    <text evidence="3">The sequence shown here is derived from an EMBL/GenBank/DDBJ whole genome shotgun (WGS) entry which is preliminary data.</text>
</comment>
<name>A0AA41KK96_9EURY</name>
<feature type="transmembrane region" description="Helical" evidence="2">
    <location>
        <begin position="12"/>
        <end position="33"/>
    </location>
</feature>
<dbReference type="EMBL" id="JAHQXE010000002">
    <property type="protein sequence ID" value="MBV0901659.1"/>
    <property type="molecule type" value="Genomic_DNA"/>
</dbReference>
<feature type="region of interest" description="Disordered" evidence="1">
    <location>
        <begin position="334"/>
        <end position="356"/>
    </location>
</feature>
<feature type="compositionally biased region" description="Acidic residues" evidence="1">
    <location>
        <begin position="610"/>
        <end position="625"/>
    </location>
</feature>
<dbReference type="AlphaFoldDB" id="A0AA41KK96"/>
<evidence type="ECO:0008006" key="5">
    <source>
        <dbReference type="Google" id="ProtNLM"/>
    </source>
</evidence>
<dbReference type="InterPro" id="IPR013783">
    <property type="entry name" value="Ig-like_fold"/>
</dbReference>
<keyword evidence="4" id="KW-1185">Reference proteome</keyword>
<evidence type="ECO:0000256" key="1">
    <source>
        <dbReference type="SAM" id="MobiDB-lite"/>
    </source>
</evidence>
<proteinExistence type="predicted"/>
<dbReference type="RefSeq" id="WP_162412859.1">
    <property type="nucleotide sequence ID" value="NZ_JAHQXE010000002.1"/>
</dbReference>
<evidence type="ECO:0000313" key="4">
    <source>
        <dbReference type="Proteomes" id="UP001166304"/>
    </source>
</evidence>
<protein>
    <recommendedName>
        <fullName evidence="5">PKD domain-containing protein</fullName>
    </recommendedName>
</protein>
<evidence type="ECO:0000313" key="3">
    <source>
        <dbReference type="EMBL" id="MBV0901659.1"/>
    </source>
</evidence>
<dbReference type="Proteomes" id="UP001166304">
    <property type="component" value="Unassembled WGS sequence"/>
</dbReference>
<dbReference type="Gene3D" id="2.60.40.10">
    <property type="entry name" value="Immunoglobulins"/>
    <property type="match status" value="1"/>
</dbReference>
<feature type="compositionally biased region" description="Polar residues" evidence="1">
    <location>
        <begin position="573"/>
        <end position="592"/>
    </location>
</feature>
<keyword evidence="2" id="KW-0472">Membrane</keyword>
<gene>
    <name evidence="3" type="ORF">KTS37_07635</name>
</gene>
<reference evidence="3" key="1">
    <citation type="submission" date="2021-06" db="EMBL/GenBank/DDBJ databases">
        <title>New haloarchaea isolates fom saline soil.</title>
        <authorList>
            <person name="Duran-Viseras A."/>
            <person name="Sanchez-Porro C.S."/>
            <person name="Ventosa A."/>
        </authorList>
    </citation>
    <scope>NUCLEOTIDE SEQUENCE</scope>
    <source>
        <strain evidence="3">JCM 18369</strain>
    </source>
</reference>
<evidence type="ECO:0000256" key="2">
    <source>
        <dbReference type="SAM" id="Phobius"/>
    </source>
</evidence>
<keyword evidence="2" id="KW-1133">Transmembrane helix</keyword>
<sequence>MDFTGDERGQSVQIGAVLLFAVLILAFSSYQAFVVPEQNREVEFNHNQQVQFQLQDLRNAVVSQSGGGSLTAVSVTLGTNYPSRAVAVNPGPPSGSLRTNGTATDAVNLTVRNATVTGETGDFWNVTTQPGQGRVYSTGSIVYDPSYNVYTTPPQTVYDQTMLYNDFRTAQLTMANQSLVDGTQISLVTLNGSLDRASSGSVSVDVRPISSSTREVQIDAPDDDSPITLLLVTRRAPAQWEFLETTQSKVTAVEDAPTPAPPGYHTVLVKLDPGETYQLQMTKVGVGNRRTSEPVAYLTDIEGDGKTVSRGETTELVLEVRDAYNNPTVRESITVEGGVDGGSGGSLDRNEATINGDGRVTFEYQTSDSTPLGTNQLNFSIQGLDGTFDGSTPENVSMDVSVTDGGGGSDGGSGNSGLIYNEDAVAVASDGSTESGVRFTVTNEVGESIEITTVAIDPVDDDIDYLSDTVSNYLPPAPQRNELYIEADTDGHTDFGGGADIPRTVDVDDDGDLNGQNPVMSDTSSATFHLFEFERFGSRTDMSGESVTITVTYERASGGTGSKMFTVTPGGASESQRPNAEFTISSDGPQSNDKWDFDAGSSSDPQGDSLDYEWDLDGDGLFDDETGQTLQSEKVSSGTTVSLRVVDPAGNADTIRKDVP</sequence>
<accession>A0AA41KK96</accession>
<organism evidence="3 4">
    <name type="scientific">Haloarcula salina</name>
    <dbReference type="NCBI Taxonomy" id="1429914"/>
    <lineage>
        <taxon>Archaea</taxon>
        <taxon>Methanobacteriati</taxon>
        <taxon>Methanobacteriota</taxon>
        <taxon>Stenosarchaea group</taxon>
        <taxon>Halobacteria</taxon>
        <taxon>Halobacteriales</taxon>
        <taxon>Haloarculaceae</taxon>
        <taxon>Haloarcula</taxon>
    </lineage>
</organism>